<dbReference type="InterPro" id="IPR011990">
    <property type="entry name" value="TPR-like_helical_dom_sf"/>
</dbReference>
<dbReference type="PANTHER" id="PTHR19959">
    <property type="entry name" value="KINESIN LIGHT CHAIN"/>
    <property type="match status" value="1"/>
</dbReference>
<name>A0A7J7K5P8_BUGNE</name>
<comment type="caution">
    <text evidence="2">The sequence shown here is derived from an EMBL/GenBank/DDBJ whole genome shotgun (WGS) entry which is preliminary data.</text>
</comment>
<dbReference type="EMBL" id="VXIV02001428">
    <property type="protein sequence ID" value="KAF6033211.1"/>
    <property type="molecule type" value="Genomic_DNA"/>
</dbReference>
<feature type="repeat" description="TPR" evidence="1">
    <location>
        <begin position="665"/>
        <end position="698"/>
    </location>
</feature>
<dbReference type="Proteomes" id="UP000593567">
    <property type="component" value="Unassembled WGS sequence"/>
</dbReference>
<evidence type="ECO:0000313" key="3">
    <source>
        <dbReference type="Proteomes" id="UP000593567"/>
    </source>
</evidence>
<dbReference type="Gene3D" id="1.25.40.10">
    <property type="entry name" value="Tetratricopeptide repeat domain"/>
    <property type="match status" value="5"/>
</dbReference>
<dbReference type="SUPFAM" id="SSF48452">
    <property type="entry name" value="TPR-like"/>
    <property type="match status" value="2"/>
</dbReference>
<dbReference type="InterPro" id="IPR019734">
    <property type="entry name" value="TPR_rpt"/>
</dbReference>
<evidence type="ECO:0000313" key="2">
    <source>
        <dbReference type="EMBL" id="KAF6033211.1"/>
    </source>
</evidence>
<gene>
    <name evidence="2" type="ORF">EB796_008483</name>
</gene>
<sequence length="738" mass="84724">MEQICNTVGKDSVYTSCEAFLRAKNSQTANPSSDKKCVEISCYLLLSNGLHELALNYLKWLEDHSLTDLDRMQWKILLSDSLNRIFHHKQSMEQLLEVFRTTNNTFHEKSVSDAKGNFSQTNTNKTSNKRKLLEVVSHAYKILADTCRHLKYFAQSEALVSYSVKLIEQMKTADENFELEIVCHNSLASVYYEQQKYEQAHEQQSFCLEKLISRHGKHASHPDLSRCYRNMAKILCSMWKYEESLNYCEMSQAVLQDFYHADELHSNLELAQCFEEQGSVYFQMENFNESLKFYSKAKIIRRIALSQTPNDPRIAHSLHNIGKVYQKQKQWQKALKCFDDAMNLLEKNDLTSSESYPLFAEILLSKSMLNLETQHIFAAIEFGTNSVIMLAACHNDTQKLMESISSEAVGLEEAMGQMNDRLKLELQSLNLARFLAGENIYETNVALCRSSIGDVHLESGNIAKAIEYYSQSLYILERIYGKLGNRQVAETHEKLGVAELKQKQTRNAHKHFRVALKILKQIYGKNGCHPDLAIIYMKIGFTYMEENIDNLVIENFDESLRVLKKFYGNSDRNVESAEVFAYFGAFFFRKAEYEKCLKNYLEALATIKNCYTEENQHHGIASLYGNIGEAYIHIGDSVNALRNCKKSLDIFQNIYGTSSKNTNVAEAFMRCGEACQSNGEHQNALSHYEAALEILENVDNETKQERCIADAYRHIGDLNVAMGKFDDALKSYNNELER</sequence>
<dbReference type="Pfam" id="PF13424">
    <property type="entry name" value="TPR_12"/>
    <property type="match status" value="3"/>
</dbReference>
<evidence type="ECO:0000256" key="1">
    <source>
        <dbReference type="PROSITE-ProRule" id="PRU00339"/>
    </source>
</evidence>
<proteinExistence type="predicted"/>
<protein>
    <submittedName>
        <fullName evidence="2">Uncharacterized protein</fullName>
    </submittedName>
</protein>
<keyword evidence="1" id="KW-0802">TPR repeat</keyword>
<dbReference type="PROSITE" id="PS50005">
    <property type="entry name" value="TPR"/>
    <property type="match status" value="2"/>
</dbReference>
<dbReference type="OrthoDB" id="1658288at2759"/>
<keyword evidence="3" id="KW-1185">Reference proteome</keyword>
<reference evidence="2" key="1">
    <citation type="submission" date="2020-06" db="EMBL/GenBank/DDBJ databases">
        <title>Draft genome of Bugula neritina, a colonial animal packing powerful symbionts and potential medicines.</title>
        <authorList>
            <person name="Rayko M."/>
        </authorList>
    </citation>
    <scope>NUCLEOTIDE SEQUENCE [LARGE SCALE GENOMIC DNA]</scope>
    <source>
        <strain evidence="2">Kwan_BN1</strain>
    </source>
</reference>
<organism evidence="2 3">
    <name type="scientific">Bugula neritina</name>
    <name type="common">Brown bryozoan</name>
    <name type="synonym">Sertularia neritina</name>
    <dbReference type="NCBI Taxonomy" id="10212"/>
    <lineage>
        <taxon>Eukaryota</taxon>
        <taxon>Metazoa</taxon>
        <taxon>Spiralia</taxon>
        <taxon>Lophotrochozoa</taxon>
        <taxon>Bryozoa</taxon>
        <taxon>Gymnolaemata</taxon>
        <taxon>Cheilostomatida</taxon>
        <taxon>Flustrina</taxon>
        <taxon>Buguloidea</taxon>
        <taxon>Bugulidae</taxon>
        <taxon>Bugula</taxon>
    </lineage>
</organism>
<feature type="repeat" description="TPR" evidence="1">
    <location>
        <begin position="315"/>
        <end position="348"/>
    </location>
</feature>
<dbReference type="PANTHER" id="PTHR19959:SF119">
    <property type="entry name" value="FUNGAL LIPASE-LIKE DOMAIN-CONTAINING PROTEIN"/>
    <property type="match status" value="1"/>
</dbReference>
<dbReference type="AlphaFoldDB" id="A0A7J7K5P8"/>
<dbReference type="PROSITE" id="PS50293">
    <property type="entry name" value="TPR_REGION"/>
    <property type="match status" value="1"/>
</dbReference>
<dbReference type="SMART" id="SM00028">
    <property type="entry name" value="TPR"/>
    <property type="match status" value="10"/>
</dbReference>
<accession>A0A7J7K5P8</accession>